<evidence type="ECO:0008006" key="3">
    <source>
        <dbReference type="Google" id="ProtNLM"/>
    </source>
</evidence>
<dbReference type="RefSeq" id="WP_188853275.1">
    <property type="nucleotide sequence ID" value="NZ_BMJJ01000009.1"/>
</dbReference>
<organism evidence="1 2">
    <name type="scientific">Aureimonas glaciei</name>
    <dbReference type="NCBI Taxonomy" id="1776957"/>
    <lineage>
        <taxon>Bacteria</taxon>
        <taxon>Pseudomonadati</taxon>
        <taxon>Pseudomonadota</taxon>
        <taxon>Alphaproteobacteria</taxon>
        <taxon>Hyphomicrobiales</taxon>
        <taxon>Aurantimonadaceae</taxon>
        <taxon>Aureimonas</taxon>
    </lineage>
</organism>
<name>A0A917DCT9_9HYPH</name>
<proteinExistence type="predicted"/>
<accession>A0A917DCT9</accession>
<reference evidence="1" key="1">
    <citation type="journal article" date="2014" name="Int. J. Syst. Evol. Microbiol.">
        <title>Complete genome sequence of Corynebacterium casei LMG S-19264T (=DSM 44701T), isolated from a smear-ripened cheese.</title>
        <authorList>
            <consortium name="US DOE Joint Genome Institute (JGI-PGF)"/>
            <person name="Walter F."/>
            <person name="Albersmeier A."/>
            <person name="Kalinowski J."/>
            <person name="Ruckert C."/>
        </authorList>
    </citation>
    <scope>NUCLEOTIDE SEQUENCE</scope>
    <source>
        <strain evidence="1">CGMCC 1.15493</strain>
    </source>
</reference>
<keyword evidence="2" id="KW-1185">Reference proteome</keyword>
<reference evidence="1" key="2">
    <citation type="submission" date="2020-09" db="EMBL/GenBank/DDBJ databases">
        <authorList>
            <person name="Sun Q."/>
            <person name="Zhou Y."/>
        </authorList>
    </citation>
    <scope>NUCLEOTIDE SEQUENCE</scope>
    <source>
        <strain evidence="1">CGMCC 1.15493</strain>
    </source>
</reference>
<dbReference type="Proteomes" id="UP000613160">
    <property type="component" value="Unassembled WGS sequence"/>
</dbReference>
<evidence type="ECO:0000313" key="2">
    <source>
        <dbReference type="Proteomes" id="UP000613160"/>
    </source>
</evidence>
<evidence type="ECO:0000313" key="1">
    <source>
        <dbReference type="EMBL" id="GGD29593.1"/>
    </source>
</evidence>
<protein>
    <recommendedName>
        <fullName evidence="3">Flagellin N-terminal domain-containing protein</fullName>
    </recommendedName>
</protein>
<dbReference type="AlphaFoldDB" id="A0A917DCT9"/>
<gene>
    <name evidence="1" type="ORF">GCM10011335_35880</name>
</gene>
<dbReference type="EMBL" id="BMJJ01000009">
    <property type="protein sequence ID" value="GGD29593.1"/>
    <property type="molecule type" value="Genomic_DNA"/>
</dbReference>
<dbReference type="SUPFAM" id="SSF64518">
    <property type="entry name" value="Phase 1 flagellin"/>
    <property type="match status" value="1"/>
</dbReference>
<dbReference type="Gene3D" id="1.20.1330.10">
    <property type="entry name" value="f41 fragment of flagellin, N-terminal domain"/>
    <property type="match status" value="1"/>
</dbReference>
<sequence length="838" mass="84448">MSITALPGNGSSVFLSLREIDRQIAASRTQLATGLRLESLSDNPAVRRLAAEQASQAAALAVLRADLDRAQALTAIGASALGGTSALLQSVRSLLAAAKAPGADLSAVQLVLGARLEALRSTAQSAQLFGRNLLTGADGRLAFTASSTLDIHRYAIEFDKSQTVLFGDGITRGILEAPLDLSALFAPPVNATDGLAGPAIGTPGVDAIAVPVTGLFGANTDVVLGIAAKAAQAATFRLGQIDPAAFGSGDRLQLQVTVDGIARGVTLQLPSVADQATLPTALQAALDTQFGANRVVVSAASDGAITLQTVSVGSDASLSVGSVAVLDGNGTVTGTGGLASQAAYSTAQATIGGQLRTYDGLGSFSALNVDRTDRLRLRIDALVGGQTGTVTIDVALATVTDAASLAAAINTVIAADPFYSAYAGAAVVAGEVAVYLKTNGSIRVSSLSGLDGNGVALADPKLQTGSASGIAAVSARAAAISTGSDFAGPVTLAPGMSLEFDLARNGAVTTVSVTQADVDAALASDPGYTMASGTIGDVDAFARVISEALRRTGISDVAVAATGQRLRLTATGTPGDGDSLGLGNVASTGAPVSAATLITGTDFAAPLILQATQSLSFDLTVDGTTTRVTLDRDTIDSVLGGDPGHVAGTIGDAEAFARVVQQALTDAGILDVDVGALGNRLQFTQRTPGAGALMISGVAFRSDPVSVTLLTLDLGSPAFAAADRSHLLAQLDSIMASLDAMAGDVSAAQDYVAFVGSQLAIHADFTTTIETIYRATRGALVSVDMDDETARLKALELRRGLLQQSIAMVNQSRQNVLLLFEGLPTSAITDILMNHGDP</sequence>
<comment type="caution">
    <text evidence="1">The sequence shown here is derived from an EMBL/GenBank/DDBJ whole genome shotgun (WGS) entry which is preliminary data.</text>
</comment>